<dbReference type="CDD" id="cd00118">
    <property type="entry name" value="LysM"/>
    <property type="match status" value="1"/>
</dbReference>
<dbReference type="EMBL" id="ADBL01000874">
    <property type="status" value="NOT_ANNOTATED_CDS"/>
    <property type="molecule type" value="Genomic_DNA"/>
</dbReference>
<evidence type="ECO:0000313" key="5">
    <source>
        <dbReference type="Proteomes" id="UP000011715"/>
    </source>
</evidence>
<dbReference type="STRING" id="644358.A0A0C4DUN6"/>
<dbReference type="Proteomes" id="UP000011715">
    <property type="component" value="Unassembled WGS sequence"/>
</dbReference>
<dbReference type="SUPFAM" id="SSF54106">
    <property type="entry name" value="LysM domain"/>
    <property type="match status" value="1"/>
</dbReference>
<keyword evidence="1" id="KW-0732">Signal</keyword>
<feature type="domain" description="LysM" evidence="2">
    <location>
        <begin position="62"/>
        <end position="106"/>
    </location>
</feature>
<evidence type="ECO:0000313" key="4">
    <source>
        <dbReference type="EnsemblFungi" id="MAPG_03677T0"/>
    </source>
</evidence>
<dbReference type="eggNOG" id="ENOG502REU8">
    <property type="taxonomic scope" value="Eukaryota"/>
</dbReference>
<feature type="signal peptide" evidence="1">
    <location>
        <begin position="1"/>
        <end position="19"/>
    </location>
</feature>
<accession>A0A0C4DUN6</accession>
<dbReference type="EnsemblFungi" id="MAPG_03677T0">
    <property type="protein sequence ID" value="MAPG_03677T0"/>
    <property type="gene ID" value="MAPG_03677"/>
</dbReference>
<reference evidence="4" key="4">
    <citation type="journal article" date="2015" name="G3 (Bethesda)">
        <title>Genome sequences of three phytopathogenic species of the Magnaporthaceae family of fungi.</title>
        <authorList>
            <person name="Okagaki L.H."/>
            <person name="Nunes C.C."/>
            <person name="Sailsbery J."/>
            <person name="Clay B."/>
            <person name="Brown D."/>
            <person name="John T."/>
            <person name="Oh Y."/>
            <person name="Young N."/>
            <person name="Fitzgerald M."/>
            <person name="Haas B.J."/>
            <person name="Zeng Q."/>
            <person name="Young S."/>
            <person name="Adiconis X."/>
            <person name="Fan L."/>
            <person name="Levin J.Z."/>
            <person name="Mitchell T.K."/>
            <person name="Okubara P.A."/>
            <person name="Farman M.L."/>
            <person name="Kohn L.M."/>
            <person name="Birren B."/>
            <person name="Ma L.-J."/>
            <person name="Dean R.A."/>
        </authorList>
    </citation>
    <scope>NUCLEOTIDE SEQUENCE</scope>
    <source>
        <strain evidence="4">ATCC 64411 / 73-15</strain>
    </source>
</reference>
<organism evidence="4 5">
    <name type="scientific">Magnaporthiopsis poae (strain ATCC 64411 / 73-15)</name>
    <name type="common">Kentucky bluegrass fungus</name>
    <name type="synonym">Magnaporthe poae</name>
    <dbReference type="NCBI Taxonomy" id="644358"/>
    <lineage>
        <taxon>Eukaryota</taxon>
        <taxon>Fungi</taxon>
        <taxon>Dikarya</taxon>
        <taxon>Ascomycota</taxon>
        <taxon>Pezizomycotina</taxon>
        <taxon>Sordariomycetes</taxon>
        <taxon>Sordariomycetidae</taxon>
        <taxon>Magnaporthales</taxon>
        <taxon>Magnaporthaceae</taxon>
        <taxon>Magnaporthiopsis</taxon>
    </lineage>
</organism>
<feature type="chain" id="PRO_5009385430" evidence="1">
    <location>
        <begin position="20"/>
        <end position="184"/>
    </location>
</feature>
<reference evidence="3" key="2">
    <citation type="submission" date="2010-05" db="EMBL/GenBank/DDBJ databases">
        <title>The Genome Sequence of Magnaporthe poae strain ATCC 64411.</title>
        <authorList>
            <consortium name="The Broad Institute Genome Sequencing Platform"/>
            <consortium name="Broad Institute Genome Sequencing Center for Infectious Disease"/>
            <person name="Ma L.-J."/>
            <person name="Dead R."/>
            <person name="Young S."/>
            <person name="Zeng Q."/>
            <person name="Koehrsen M."/>
            <person name="Alvarado L."/>
            <person name="Berlin A."/>
            <person name="Chapman S.B."/>
            <person name="Chen Z."/>
            <person name="Freedman E."/>
            <person name="Gellesch M."/>
            <person name="Goldberg J."/>
            <person name="Griggs A."/>
            <person name="Gujja S."/>
            <person name="Heilman E.R."/>
            <person name="Heiman D."/>
            <person name="Hepburn T."/>
            <person name="Howarth C."/>
            <person name="Jen D."/>
            <person name="Larson L."/>
            <person name="Mehta T."/>
            <person name="Neiman D."/>
            <person name="Pearson M."/>
            <person name="Roberts A."/>
            <person name="Saif S."/>
            <person name="Shea T."/>
            <person name="Shenoy N."/>
            <person name="Sisk P."/>
            <person name="Stolte C."/>
            <person name="Sykes S."/>
            <person name="Walk T."/>
            <person name="White J."/>
            <person name="Yandava C."/>
            <person name="Haas B."/>
            <person name="Nusbaum C."/>
            <person name="Birren B."/>
        </authorList>
    </citation>
    <scope>NUCLEOTIDE SEQUENCE</scope>
    <source>
        <strain evidence="3">ATCC 64411</strain>
    </source>
</reference>
<evidence type="ECO:0000256" key="1">
    <source>
        <dbReference type="SAM" id="SignalP"/>
    </source>
</evidence>
<reference evidence="4" key="5">
    <citation type="submission" date="2015-06" db="UniProtKB">
        <authorList>
            <consortium name="EnsemblFungi"/>
        </authorList>
    </citation>
    <scope>IDENTIFICATION</scope>
    <source>
        <strain evidence="4">ATCC 64411</strain>
    </source>
</reference>
<gene>
    <name evidence="3" type="ORF">MAPG_03677</name>
</gene>
<evidence type="ECO:0000313" key="3">
    <source>
        <dbReference type="EMBL" id="KLU84637.1"/>
    </source>
</evidence>
<reference evidence="5" key="1">
    <citation type="submission" date="2010-05" db="EMBL/GenBank/DDBJ databases">
        <title>The genome sequence of Magnaporthe poae strain ATCC 64411.</title>
        <authorList>
            <person name="Ma L.-J."/>
            <person name="Dead R."/>
            <person name="Young S."/>
            <person name="Zeng Q."/>
            <person name="Koehrsen M."/>
            <person name="Alvarado L."/>
            <person name="Berlin A."/>
            <person name="Chapman S.B."/>
            <person name="Chen Z."/>
            <person name="Freedman E."/>
            <person name="Gellesch M."/>
            <person name="Goldberg J."/>
            <person name="Griggs A."/>
            <person name="Gujja S."/>
            <person name="Heilman E.R."/>
            <person name="Heiman D."/>
            <person name="Hepburn T."/>
            <person name="Howarth C."/>
            <person name="Jen D."/>
            <person name="Larson L."/>
            <person name="Mehta T."/>
            <person name="Neiman D."/>
            <person name="Pearson M."/>
            <person name="Roberts A."/>
            <person name="Saif S."/>
            <person name="Shea T."/>
            <person name="Shenoy N."/>
            <person name="Sisk P."/>
            <person name="Stolte C."/>
            <person name="Sykes S."/>
            <person name="Walk T."/>
            <person name="White J."/>
            <person name="Yandava C."/>
            <person name="Haas B."/>
            <person name="Nusbaum C."/>
            <person name="Birren B."/>
        </authorList>
    </citation>
    <scope>NUCLEOTIDE SEQUENCE [LARGE SCALE GENOMIC DNA]</scope>
    <source>
        <strain evidence="5">ATCC 64411 / 73-15</strain>
    </source>
</reference>
<dbReference type="Pfam" id="PF01476">
    <property type="entry name" value="LysM"/>
    <property type="match status" value="2"/>
</dbReference>
<reference evidence="3" key="3">
    <citation type="submission" date="2011-03" db="EMBL/GenBank/DDBJ databases">
        <title>Annotation of Magnaporthe poae ATCC 64411.</title>
        <authorList>
            <person name="Ma L.-J."/>
            <person name="Dead R."/>
            <person name="Young S.K."/>
            <person name="Zeng Q."/>
            <person name="Gargeya S."/>
            <person name="Fitzgerald M."/>
            <person name="Haas B."/>
            <person name="Abouelleil A."/>
            <person name="Alvarado L."/>
            <person name="Arachchi H.M."/>
            <person name="Berlin A."/>
            <person name="Brown A."/>
            <person name="Chapman S.B."/>
            <person name="Chen Z."/>
            <person name="Dunbar C."/>
            <person name="Freedman E."/>
            <person name="Gearin G."/>
            <person name="Gellesch M."/>
            <person name="Goldberg J."/>
            <person name="Griggs A."/>
            <person name="Gujja S."/>
            <person name="Heiman D."/>
            <person name="Howarth C."/>
            <person name="Larson L."/>
            <person name="Lui A."/>
            <person name="MacDonald P.J.P."/>
            <person name="Mehta T."/>
            <person name="Montmayeur A."/>
            <person name="Murphy C."/>
            <person name="Neiman D."/>
            <person name="Pearson M."/>
            <person name="Priest M."/>
            <person name="Roberts A."/>
            <person name="Saif S."/>
            <person name="Shea T."/>
            <person name="Shenoy N."/>
            <person name="Sisk P."/>
            <person name="Stolte C."/>
            <person name="Sykes S."/>
            <person name="Yandava C."/>
            <person name="Wortman J."/>
            <person name="Nusbaum C."/>
            <person name="Birren B."/>
        </authorList>
    </citation>
    <scope>NUCLEOTIDE SEQUENCE</scope>
    <source>
        <strain evidence="3">ATCC 64411</strain>
    </source>
</reference>
<sequence>MLASVPITFIMLLTSLAAALPAPAPYPRNLYVKIAPYVNNYNATRNYNNTVCLDGKTNGPVVGHTIVQGDTLTKLAASFQSGICNIVKASNITNIDLLNIGQMVRVPTKLCRHVVDDKTCLPTPGTRICLPDGPATRVIQPGDSFIGISQKLNLTEAAVVGANKDVDRFKLRVNQTISLPVCGK</sequence>
<dbReference type="PROSITE" id="PS51782">
    <property type="entry name" value="LYSM"/>
    <property type="match status" value="1"/>
</dbReference>
<dbReference type="InterPro" id="IPR036779">
    <property type="entry name" value="LysM_dom_sf"/>
</dbReference>
<name>A0A0C4DUN6_MAGP6</name>
<dbReference type="OrthoDB" id="2107166at2759"/>
<evidence type="ECO:0000259" key="2">
    <source>
        <dbReference type="PROSITE" id="PS51782"/>
    </source>
</evidence>
<dbReference type="SMART" id="SM00257">
    <property type="entry name" value="LysM"/>
    <property type="match status" value="2"/>
</dbReference>
<dbReference type="Gene3D" id="3.10.350.10">
    <property type="entry name" value="LysM domain"/>
    <property type="match status" value="2"/>
</dbReference>
<proteinExistence type="predicted"/>
<dbReference type="EMBL" id="GL876968">
    <property type="protein sequence ID" value="KLU84637.1"/>
    <property type="molecule type" value="Genomic_DNA"/>
</dbReference>
<protein>
    <submittedName>
        <fullName evidence="3">Intracellular hyphae protein 1</fullName>
    </submittedName>
</protein>
<dbReference type="InterPro" id="IPR018392">
    <property type="entry name" value="LysM"/>
</dbReference>
<dbReference type="AlphaFoldDB" id="A0A0C4DUN6"/>
<dbReference type="VEuPathDB" id="FungiDB:MAPG_03677"/>
<keyword evidence="5" id="KW-1185">Reference proteome</keyword>